<dbReference type="EMBL" id="JBHUFL010000002">
    <property type="protein sequence ID" value="MFD1834778.1"/>
    <property type="molecule type" value="Genomic_DNA"/>
</dbReference>
<organism evidence="2 3">
    <name type="scientific">Brachybacterium rhamnosum</name>
    <dbReference type="NCBI Taxonomy" id="173361"/>
    <lineage>
        <taxon>Bacteria</taxon>
        <taxon>Bacillati</taxon>
        <taxon>Actinomycetota</taxon>
        <taxon>Actinomycetes</taxon>
        <taxon>Micrococcales</taxon>
        <taxon>Dermabacteraceae</taxon>
        <taxon>Brachybacterium</taxon>
    </lineage>
</organism>
<gene>
    <name evidence="2" type="ORF">ACFSDA_06770</name>
</gene>
<evidence type="ECO:0000313" key="3">
    <source>
        <dbReference type="Proteomes" id="UP001597280"/>
    </source>
</evidence>
<evidence type="ECO:0000313" key="2">
    <source>
        <dbReference type="EMBL" id="MFD1834778.1"/>
    </source>
</evidence>
<proteinExistence type="predicted"/>
<comment type="caution">
    <text evidence="2">The sequence shown here is derived from an EMBL/GenBank/DDBJ whole genome shotgun (WGS) entry which is preliminary data.</text>
</comment>
<name>A0ABW4PVE0_9MICO</name>
<protein>
    <submittedName>
        <fullName evidence="2">WXG100 family type VII secretion target</fullName>
    </submittedName>
</protein>
<feature type="region of interest" description="Disordered" evidence="1">
    <location>
        <begin position="64"/>
        <end position="93"/>
    </location>
</feature>
<evidence type="ECO:0000256" key="1">
    <source>
        <dbReference type="SAM" id="MobiDB-lite"/>
    </source>
</evidence>
<sequence length="311" mass="32313">MAGFYGADTDALRDVAGVFEDRSRRLAELRDQLDAAVLREDIWQGGDADAFRDRWTGVSAQFGETSEGVGRRRGELEEQAEQQDEASGEDGGGGFLDTIGDLFDSVKGGLNDLRKAISTIGKGVKAFQLFRDLAKLGEAGYEGLKGLVNQQFIDELVDRTRAPSGKIMDFLHGKGWTRVADVAEGILDSGVVKGAGKVLGKALPVLDIGMGIHQMVTAEDGWDVAAGGLSTLSGGLLLAAPFTGPAAPIVAGVGLVAGGISLGIDAGKAIVENWDTISDTAGKAWDATTDAVGDAVEGVGDFISDPIGSIF</sequence>
<dbReference type="InterPro" id="IPR036689">
    <property type="entry name" value="ESAT-6-like_sf"/>
</dbReference>
<dbReference type="Proteomes" id="UP001597280">
    <property type="component" value="Unassembled WGS sequence"/>
</dbReference>
<accession>A0ABW4PVE0</accession>
<dbReference type="RefSeq" id="WP_137769592.1">
    <property type="nucleotide sequence ID" value="NZ_BAAAIS010000002.1"/>
</dbReference>
<feature type="compositionally biased region" description="Acidic residues" evidence="1">
    <location>
        <begin position="77"/>
        <end position="88"/>
    </location>
</feature>
<dbReference type="Gene3D" id="1.10.287.1060">
    <property type="entry name" value="ESAT-6-like"/>
    <property type="match status" value="1"/>
</dbReference>
<dbReference type="SUPFAM" id="SSF140453">
    <property type="entry name" value="EsxAB dimer-like"/>
    <property type="match status" value="1"/>
</dbReference>
<keyword evidence="3" id="KW-1185">Reference proteome</keyword>
<reference evidence="3" key="1">
    <citation type="journal article" date="2019" name="Int. J. Syst. Evol. Microbiol.">
        <title>The Global Catalogue of Microorganisms (GCM) 10K type strain sequencing project: providing services to taxonomists for standard genome sequencing and annotation.</title>
        <authorList>
            <consortium name="The Broad Institute Genomics Platform"/>
            <consortium name="The Broad Institute Genome Sequencing Center for Infectious Disease"/>
            <person name="Wu L."/>
            <person name="Ma J."/>
        </authorList>
    </citation>
    <scope>NUCLEOTIDE SEQUENCE [LARGE SCALE GENOMIC DNA]</scope>
    <source>
        <strain evidence="3">JCM 11650</strain>
    </source>
</reference>